<dbReference type="EMBL" id="MFZG01000002">
    <property type="protein sequence ID" value="OGK17653.1"/>
    <property type="molecule type" value="Genomic_DNA"/>
</dbReference>
<feature type="transmembrane region" description="Helical" evidence="1">
    <location>
        <begin position="140"/>
        <end position="160"/>
    </location>
</feature>
<reference evidence="2 3" key="1">
    <citation type="journal article" date="2016" name="Nat. Commun.">
        <title>Thousands of microbial genomes shed light on interconnected biogeochemical processes in an aquifer system.</title>
        <authorList>
            <person name="Anantharaman K."/>
            <person name="Brown C.T."/>
            <person name="Hug L.A."/>
            <person name="Sharon I."/>
            <person name="Castelle C.J."/>
            <person name="Probst A.J."/>
            <person name="Thomas B.C."/>
            <person name="Singh A."/>
            <person name="Wilkins M.J."/>
            <person name="Karaoz U."/>
            <person name="Brodie E.L."/>
            <person name="Williams K.H."/>
            <person name="Hubbard S.S."/>
            <person name="Banfield J.F."/>
        </authorList>
    </citation>
    <scope>NUCLEOTIDE SEQUENCE [LARGE SCALE GENOMIC DNA]</scope>
</reference>
<protein>
    <recommendedName>
        <fullName evidence="4">Glycosyltransferase RgtA/B/C/D-like domain-containing protein</fullName>
    </recommendedName>
</protein>
<evidence type="ECO:0008006" key="4">
    <source>
        <dbReference type="Google" id="ProtNLM"/>
    </source>
</evidence>
<dbReference type="Proteomes" id="UP000177208">
    <property type="component" value="Unassembled WGS sequence"/>
</dbReference>
<evidence type="ECO:0000313" key="3">
    <source>
        <dbReference type="Proteomes" id="UP000177208"/>
    </source>
</evidence>
<feature type="transmembrane region" description="Helical" evidence="1">
    <location>
        <begin position="180"/>
        <end position="201"/>
    </location>
</feature>
<feature type="transmembrane region" description="Helical" evidence="1">
    <location>
        <begin position="108"/>
        <end position="128"/>
    </location>
</feature>
<comment type="caution">
    <text evidence="2">The sequence shown here is derived from an EMBL/GenBank/DDBJ whole genome shotgun (WGS) entry which is preliminary data.</text>
</comment>
<dbReference type="AlphaFoldDB" id="A0A1F7GFK0"/>
<keyword evidence="1" id="KW-0812">Transmembrane</keyword>
<accession>A0A1F7GFK0</accession>
<keyword evidence="1" id="KW-0472">Membrane</keyword>
<name>A0A1F7GFK0_9BACT</name>
<feature type="transmembrane region" description="Helical" evidence="1">
    <location>
        <begin position="346"/>
        <end position="366"/>
    </location>
</feature>
<feature type="transmembrane region" description="Helical" evidence="1">
    <location>
        <begin position="372"/>
        <end position="389"/>
    </location>
</feature>
<proteinExistence type="predicted"/>
<feature type="transmembrane region" description="Helical" evidence="1">
    <location>
        <begin position="255"/>
        <end position="284"/>
    </location>
</feature>
<keyword evidence="1" id="KW-1133">Transmembrane helix</keyword>
<evidence type="ECO:0000256" key="1">
    <source>
        <dbReference type="SAM" id="Phobius"/>
    </source>
</evidence>
<feature type="transmembrane region" description="Helical" evidence="1">
    <location>
        <begin position="432"/>
        <end position="454"/>
    </location>
</feature>
<organism evidence="2 3">
    <name type="scientific">Candidatus Roizmanbacteria bacterium RIFCSPHIGHO2_01_FULL_39_12c</name>
    <dbReference type="NCBI Taxonomy" id="1802031"/>
    <lineage>
        <taxon>Bacteria</taxon>
        <taxon>Candidatus Roizmaniibacteriota</taxon>
    </lineage>
</organism>
<evidence type="ECO:0000313" key="2">
    <source>
        <dbReference type="EMBL" id="OGK17653.1"/>
    </source>
</evidence>
<feature type="transmembrane region" description="Helical" evidence="1">
    <location>
        <begin position="296"/>
        <end position="318"/>
    </location>
</feature>
<gene>
    <name evidence="2" type="ORF">A2774_03630</name>
</gene>
<sequence length="601" mass="69699">MRRNIWIILALVISFLFLLASYIPNFYEASIAHLLPDMRVMTPAEHMYTYDYNVYLSKILQGKEGGWTVVDKYDNNPNQKGVFLQMLYLLAGKAGGLLNFSPGLTFHVLRTVLSAFWILTIVYLNIYFLGDRDTKHRVSAFIGILLSLFAASWPVVYDYLGQTWVGMHMSWWQELDVLKRISYIPHYTANYIIIAILTILLSKLEFRNSKYPHTSPHLPSLNKEGRNGWSDILNIKNLILEFISNLGFRSSDFKIICILLFVSFFIHPASGLLFIISWCIYFLIRFIQRPTSNFQFLPKIFFQTVILFSVAAIPLLYFQYITSSYPWKSLLDFDKLYRYPVNIKEYVLALGPVFFTGAMGGILALLKKEQKFLPLVTWILGAFLAIFAFKKFPFQSELRFVQTANHIPLAILTVYFFTNMVKTHRNASLRHLIKSVIVTIVIFVITLGLIQSYFSIRSQTDFIHQRVIAGQPLVPYPPQHMYPLKDMYNAFVWLDKNTENEEVVLSHVFAGNYIPAYSGNFVYLGQNPETPHYDERVKKLEAFYSGNLTADQAKKFLKEENISYVLYGPQEKEKSVEDIRKYKFLQPVFNSNLITSLRVLD</sequence>
<feature type="transmembrane region" description="Helical" evidence="1">
    <location>
        <begin position="7"/>
        <end position="27"/>
    </location>
</feature>